<dbReference type="GeneID" id="59256113"/>
<protein>
    <submittedName>
        <fullName evidence="1">Uncharacterized protein</fullName>
    </submittedName>
</protein>
<sequence>MAGIYLSYAACRVPSKVKHGCYHTACTSRRMQTGRLINRHLLAFMSFEERCINFQLILANIIELQYANFRTFELCKALDHCETYTIAYIRRKGGENQDMQSIDKKKADGRT</sequence>
<name>A0A8H6B1F7_9HELO</name>
<dbReference type="OrthoDB" id="3551016at2759"/>
<gene>
    <name evidence="1" type="ORF">Bfra_001996</name>
</gene>
<reference evidence="1 2" key="1">
    <citation type="journal article" date="2020" name="Phytopathology">
        <title>A high-quality genome resource of Botrytis fragariae, a new and rapidly spreading fungal pathogen causing strawberry gray mold in the U.S.A.</title>
        <authorList>
            <person name="Wu Y."/>
            <person name="Saski C.A."/>
            <person name="Schnabel G."/>
            <person name="Xiao S."/>
            <person name="Hu M."/>
        </authorList>
    </citation>
    <scope>NUCLEOTIDE SEQUENCE [LARGE SCALE GENOMIC DNA]</scope>
    <source>
        <strain evidence="1 2">BVB16</strain>
    </source>
</reference>
<accession>A0A8H6B1F7</accession>
<dbReference type="AlphaFoldDB" id="A0A8H6B1F7"/>
<evidence type="ECO:0000313" key="2">
    <source>
        <dbReference type="Proteomes" id="UP000531561"/>
    </source>
</evidence>
<evidence type="ECO:0000313" key="1">
    <source>
        <dbReference type="EMBL" id="KAF5877629.1"/>
    </source>
</evidence>
<comment type="caution">
    <text evidence="1">The sequence shown here is derived from an EMBL/GenBank/DDBJ whole genome shotgun (WGS) entry which is preliminary data.</text>
</comment>
<dbReference type="RefSeq" id="XP_037196575.1">
    <property type="nucleotide sequence ID" value="XM_037332421.1"/>
</dbReference>
<proteinExistence type="predicted"/>
<keyword evidence="2" id="KW-1185">Reference proteome</keyword>
<dbReference type="EMBL" id="JABFCT010000003">
    <property type="protein sequence ID" value="KAF5877629.1"/>
    <property type="molecule type" value="Genomic_DNA"/>
</dbReference>
<organism evidence="1 2">
    <name type="scientific">Botrytis fragariae</name>
    <dbReference type="NCBI Taxonomy" id="1964551"/>
    <lineage>
        <taxon>Eukaryota</taxon>
        <taxon>Fungi</taxon>
        <taxon>Dikarya</taxon>
        <taxon>Ascomycota</taxon>
        <taxon>Pezizomycotina</taxon>
        <taxon>Leotiomycetes</taxon>
        <taxon>Helotiales</taxon>
        <taxon>Sclerotiniaceae</taxon>
        <taxon>Botrytis</taxon>
    </lineage>
</organism>
<dbReference type="Proteomes" id="UP000531561">
    <property type="component" value="Unassembled WGS sequence"/>
</dbReference>